<dbReference type="SUPFAM" id="SSF160544">
    <property type="entry name" value="EscU C-terminal domain-like"/>
    <property type="match status" value="1"/>
</dbReference>
<protein>
    <submittedName>
        <fullName evidence="4">Flagellar biosynthetic protein FlhB</fullName>
    </submittedName>
</protein>
<feature type="transmembrane region" description="Helical" evidence="3">
    <location>
        <begin position="93"/>
        <end position="113"/>
    </location>
</feature>
<reference evidence="4 5" key="1">
    <citation type="submission" date="2019-02" db="EMBL/GenBank/DDBJ databases">
        <title>Deep-cultivation of Planctomycetes and their phenomic and genomic characterization uncovers novel biology.</title>
        <authorList>
            <person name="Wiegand S."/>
            <person name="Jogler M."/>
            <person name="Boedeker C."/>
            <person name="Pinto D."/>
            <person name="Vollmers J."/>
            <person name="Rivas-Marin E."/>
            <person name="Kohn T."/>
            <person name="Peeters S.H."/>
            <person name="Heuer A."/>
            <person name="Rast P."/>
            <person name="Oberbeckmann S."/>
            <person name="Bunk B."/>
            <person name="Jeske O."/>
            <person name="Meyerdierks A."/>
            <person name="Storesund J.E."/>
            <person name="Kallscheuer N."/>
            <person name="Luecker S."/>
            <person name="Lage O.M."/>
            <person name="Pohl T."/>
            <person name="Merkel B.J."/>
            <person name="Hornburger P."/>
            <person name="Mueller R.-W."/>
            <person name="Bruemmer F."/>
            <person name="Labrenz M."/>
            <person name="Spormann A.M."/>
            <person name="Op den Camp H."/>
            <person name="Overmann J."/>
            <person name="Amann R."/>
            <person name="Jetten M.S.M."/>
            <person name="Mascher T."/>
            <person name="Medema M.H."/>
            <person name="Devos D.P."/>
            <person name="Kaster A.-K."/>
            <person name="Ovreas L."/>
            <person name="Rohde M."/>
            <person name="Galperin M.Y."/>
            <person name="Jogler C."/>
        </authorList>
    </citation>
    <scope>NUCLEOTIDE SEQUENCE [LARGE SCALE GENOMIC DNA]</scope>
    <source>
        <strain evidence="4 5">Pla133</strain>
    </source>
</reference>
<dbReference type="AlphaFoldDB" id="A0A518BSR8"/>
<sequence>MSDETPKEEKTEDATPKKLEEAREKGSVAISQEFIAAMMLVGAGVSMSMGGPQLLESIGGLTARTVEQLGELSRGEITVPDAAIIMKAQVMGITAPLLLTLAPMLAVGLVAGYGQIGFRIAGKALEFDLTKLDPIKGSKRLLGARGAMRLGLAMLKLVAITAALVTAVYLQLPRVFDIAGNELGPSLRGGMSIILVAAAAALIVILLISVLDLIYQRRQFAKDNRMSKSEVKREHKQDEGDPHVKARVRQIQREMATGRMMQEVPEATVVVTNPTHYAVALSYEPDAEGNLPAAPRVVAKGVDDLAQHIKAIATQADVPLYEDVPLARALYAKAEVGDMVPADLFQAVATVIQYVWRLEGRGPKAEAQGA</sequence>
<feature type="transmembrane region" description="Helical" evidence="3">
    <location>
        <begin position="150"/>
        <end position="172"/>
    </location>
</feature>
<keyword evidence="4" id="KW-0966">Cell projection</keyword>
<organism evidence="4 5">
    <name type="scientific">Engelhardtia mirabilis</name>
    <dbReference type="NCBI Taxonomy" id="2528011"/>
    <lineage>
        <taxon>Bacteria</taxon>
        <taxon>Pseudomonadati</taxon>
        <taxon>Planctomycetota</taxon>
        <taxon>Planctomycetia</taxon>
        <taxon>Planctomycetia incertae sedis</taxon>
        <taxon>Engelhardtia</taxon>
    </lineage>
</organism>
<keyword evidence="4" id="KW-0969">Cilium</keyword>
<dbReference type="InterPro" id="IPR029025">
    <property type="entry name" value="T3SS_substrate_exporter_C"/>
</dbReference>
<name>A0A518BSR8_9BACT</name>
<comment type="similarity">
    <text evidence="1">Belongs to the type III secretion exporter family.</text>
</comment>
<dbReference type="PANTHER" id="PTHR30531">
    <property type="entry name" value="FLAGELLAR BIOSYNTHETIC PROTEIN FLHB"/>
    <property type="match status" value="1"/>
</dbReference>
<proteinExistence type="inferred from homology"/>
<evidence type="ECO:0000256" key="1">
    <source>
        <dbReference type="ARBA" id="ARBA00010690"/>
    </source>
</evidence>
<keyword evidence="4" id="KW-0282">Flagellum</keyword>
<keyword evidence="3" id="KW-0472">Membrane</keyword>
<keyword evidence="3" id="KW-1133">Transmembrane helix</keyword>
<dbReference type="Proteomes" id="UP000316921">
    <property type="component" value="Chromosome"/>
</dbReference>
<feature type="transmembrane region" description="Helical" evidence="3">
    <location>
        <begin position="192"/>
        <end position="215"/>
    </location>
</feature>
<dbReference type="EMBL" id="CP036287">
    <property type="protein sequence ID" value="QDU70005.1"/>
    <property type="molecule type" value="Genomic_DNA"/>
</dbReference>
<dbReference type="PRINTS" id="PR00950">
    <property type="entry name" value="TYPE3IMSPROT"/>
</dbReference>
<accession>A0A518BSR8</accession>
<evidence type="ECO:0000256" key="3">
    <source>
        <dbReference type="SAM" id="Phobius"/>
    </source>
</evidence>
<dbReference type="Gene3D" id="3.40.1690.10">
    <property type="entry name" value="secretion proteins EscU"/>
    <property type="match status" value="1"/>
</dbReference>
<dbReference type="GO" id="GO:0009306">
    <property type="term" value="P:protein secretion"/>
    <property type="evidence" value="ECO:0007669"/>
    <property type="project" value="InterPro"/>
</dbReference>
<keyword evidence="5" id="KW-1185">Reference proteome</keyword>
<keyword evidence="3" id="KW-0812">Transmembrane</keyword>
<dbReference type="InterPro" id="IPR006135">
    <property type="entry name" value="T3SS_substrate_exporter"/>
</dbReference>
<evidence type="ECO:0000256" key="2">
    <source>
        <dbReference type="SAM" id="MobiDB-lite"/>
    </source>
</evidence>
<dbReference type="GO" id="GO:0005886">
    <property type="term" value="C:plasma membrane"/>
    <property type="evidence" value="ECO:0007669"/>
    <property type="project" value="TreeGrafter"/>
</dbReference>
<dbReference type="Pfam" id="PF01312">
    <property type="entry name" value="Bac_export_2"/>
    <property type="match status" value="1"/>
</dbReference>
<dbReference type="PANTHER" id="PTHR30531:SF12">
    <property type="entry name" value="FLAGELLAR BIOSYNTHETIC PROTEIN FLHB"/>
    <property type="match status" value="1"/>
</dbReference>
<evidence type="ECO:0000313" key="4">
    <source>
        <dbReference type="EMBL" id="QDU70005.1"/>
    </source>
</evidence>
<feature type="region of interest" description="Disordered" evidence="2">
    <location>
        <begin position="1"/>
        <end position="24"/>
    </location>
</feature>
<dbReference type="KEGG" id="pbap:Pla133_51280"/>
<evidence type="ECO:0000313" key="5">
    <source>
        <dbReference type="Proteomes" id="UP000316921"/>
    </source>
</evidence>
<dbReference type="RefSeq" id="WP_419191946.1">
    <property type="nucleotide sequence ID" value="NZ_CP036287.1"/>
</dbReference>
<gene>
    <name evidence="4" type="primary">flhB_2</name>
    <name evidence="4" type="ORF">Pla133_51280</name>
</gene>
<feature type="region of interest" description="Disordered" evidence="2">
    <location>
        <begin position="225"/>
        <end position="244"/>
    </location>
</feature>